<evidence type="ECO:0000313" key="3">
    <source>
        <dbReference type="Proteomes" id="UP000077202"/>
    </source>
</evidence>
<comment type="caution">
    <text evidence="2">The sequence shown here is derived from an EMBL/GenBank/DDBJ whole genome shotgun (WGS) entry which is preliminary data.</text>
</comment>
<organism evidence="2 3">
    <name type="scientific">Marchantia polymorpha subsp. ruderalis</name>
    <dbReference type="NCBI Taxonomy" id="1480154"/>
    <lineage>
        <taxon>Eukaryota</taxon>
        <taxon>Viridiplantae</taxon>
        <taxon>Streptophyta</taxon>
        <taxon>Embryophyta</taxon>
        <taxon>Marchantiophyta</taxon>
        <taxon>Marchantiopsida</taxon>
        <taxon>Marchantiidae</taxon>
        <taxon>Marchantiales</taxon>
        <taxon>Marchantiaceae</taxon>
        <taxon>Marchantia</taxon>
    </lineage>
</organism>
<dbReference type="EMBL" id="LVLJ01003085">
    <property type="protein sequence ID" value="OAE22664.1"/>
    <property type="molecule type" value="Genomic_DNA"/>
</dbReference>
<dbReference type="PANTHER" id="PTHR47679">
    <property type="entry name" value="PROTEIN TORNADO 1"/>
    <property type="match status" value="1"/>
</dbReference>
<feature type="region of interest" description="Disordered" evidence="1">
    <location>
        <begin position="1"/>
        <end position="26"/>
    </location>
</feature>
<evidence type="ECO:0000256" key="1">
    <source>
        <dbReference type="SAM" id="MobiDB-lite"/>
    </source>
</evidence>
<dbReference type="Gene3D" id="3.80.10.10">
    <property type="entry name" value="Ribonuclease Inhibitor"/>
    <property type="match status" value="1"/>
</dbReference>
<gene>
    <name evidence="2" type="ORF">AXG93_1564s1000</name>
</gene>
<dbReference type="AlphaFoldDB" id="A0A176VP36"/>
<dbReference type="PANTHER" id="PTHR47679:SF1">
    <property type="entry name" value="PROTEIN TORNADO 1"/>
    <property type="match status" value="1"/>
</dbReference>
<reference evidence="2" key="1">
    <citation type="submission" date="2016-03" db="EMBL/GenBank/DDBJ databases">
        <title>Mechanisms controlling the formation of the plant cell surface in tip-growing cells are functionally conserved among land plants.</title>
        <authorList>
            <person name="Honkanen S."/>
            <person name="Jones V.A."/>
            <person name="Morieri G."/>
            <person name="Champion C."/>
            <person name="Hetherington A.J."/>
            <person name="Kelly S."/>
            <person name="Saint-Marcoux D."/>
            <person name="Proust H."/>
            <person name="Prescott H."/>
            <person name="Dolan L."/>
        </authorList>
    </citation>
    <scope>NUCLEOTIDE SEQUENCE [LARGE SCALE GENOMIC DNA]</scope>
    <source>
        <tissue evidence="2">Whole gametophyte</tissue>
    </source>
</reference>
<name>A0A176VP36_MARPO</name>
<evidence type="ECO:0000313" key="2">
    <source>
        <dbReference type="EMBL" id="OAE22664.1"/>
    </source>
</evidence>
<sequence>MDSADEEPELPREVDAEVATRGMDSDEDPKLLRKVEDLIQRLEGKGETITRLRDLGVICGGEAWSLTDSEWDVVMRGFRSSTILREIRFGGLSWSSDTEVESLCLQLGRILSTSTVKRLEIDDCPLTARCFLNLSSGLRGNSDSNLKYLGLKNAWGDLSAVKRVADMINSAPLLETLSLRHSRYDMDEETVGIVSQALIHSSSLKKITLDDGTWGAALLLKALAGDDRNRSIERLLLGMDTLGMERLGDCIRELITSNPSLKEVRMSELRISNPLKKIRLSDLRMHMAPGEVIRDNAIEIFSLSCAGC</sequence>
<protein>
    <submittedName>
        <fullName evidence="2">Uncharacterized protein</fullName>
    </submittedName>
</protein>
<keyword evidence="3" id="KW-1185">Reference proteome</keyword>
<dbReference type="SUPFAM" id="SSF52047">
    <property type="entry name" value="RNI-like"/>
    <property type="match status" value="1"/>
</dbReference>
<proteinExistence type="predicted"/>
<dbReference type="InterPro" id="IPR032675">
    <property type="entry name" value="LRR_dom_sf"/>
</dbReference>
<dbReference type="Proteomes" id="UP000077202">
    <property type="component" value="Unassembled WGS sequence"/>
</dbReference>
<accession>A0A176VP36</accession>